<organism evidence="2 3">
    <name type="scientific">Craurococcus roseus</name>
    <dbReference type="NCBI Taxonomy" id="77585"/>
    <lineage>
        <taxon>Bacteria</taxon>
        <taxon>Pseudomonadati</taxon>
        <taxon>Pseudomonadota</taxon>
        <taxon>Alphaproteobacteria</taxon>
        <taxon>Acetobacterales</taxon>
        <taxon>Acetobacteraceae</taxon>
        <taxon>Craurococcus</taxon>
    </lineage>
</organism>
<proteinExistence type="predicted"/>
<keyword evidence="3" id="KW-1185">Reference proteome</keyword>
<dbReference type="EMBL" id="BAAAFZ010000084">
    <property type="protein sequence ID" value="GAA0602693.1"/>
    <property type="molecule type" value="Genomic_DNA"/>
</dbReference>
<dbReference type="Proteomes" id="UP001501588">
    <property type="component" value="Unassembled WGS sequence"/>
</dbReference>
<sequence>MGSPCIDVCRFDEETGWCFGCGMSRKDKKHWKKDKSSRPAIKEALPPRLAALGGSGHATGKAAKRKKKDDKRRGD</sequence>
<evidence type="ECO:0000313" key="2">
    <source>
        <dbReference type="EMBL" id="GAA0602693.1"/>
    </source>
</evidence>
<accession>A0ABP3R336</accession>
<dbReference type="RefSeq" id="WP_343897726.1">
    <property type="nucleotide sequence ID" value="NZ_BAAAFZ010000084.1"/>
</dbReference>
<reference evidence="3" key="1">
    <citation type="journal article" date="2019" name="Int. J. Syst. Evol. Microbiol.">
        <title>The Global Catalogue of Microorganisms (GCM) 10K type strain sequencing project: providing services to taxonomists for standard genome sequencing and annotation.</title>
        <authorList>
            <consortium name="The Broad Institute Genomics Platform"/>
            <consortium name="The Broad Institute Genome Sequencing Center for Infectious Disease"/>
            <person name="Wu L."/>
            <person name="Ma J."/>
        </authorList>
    </citation>
    <scope>NUCLEOTIDE SEQUENCE [LARGE SCALE GENOMIC DNA]</scope>
    <source>
        <strain evidence="3">JCM 9933</strain>
    </source>
</reference>
<name>A0ABP3R336_9PROT</name>
<evidence type="ECO:0000313" key="3">
    <source>
        <dbReference type="Proteomes" id="UP001501588"/>
    </source>
</evidence>
<evidence type="ECO:0000256" key="1">
    <source>
        <dbReference type="SAM" id="MobiDB-lite"/>
    </source>
</evidence>
<evidence type="ECO:0008006" key="4">
    <source>
        <dbReference type="Google" id="ProtNLM"/>
    </source>
</evidence>
<dbReference type="InterPro" id="IPR010710">
    <property type="entry name" value="DUF1289"/>
</dbReference>
<gene>
    <name evidence="2" type="ORF">GCM10009416_45600</name>
</gene>
<feature type="compositionally biased region" description="Basic residues" evidence="1">
    <location>
        <begin position="62"/>
        <end position="75"/>
    </location>
</feature>
<comment type="caution">
    <text evidence="2">The sequence shown here is derived from an EMBL/GenBank/DDBJ whole genome shotgun (WGS) entry which is preliminary data.</text>
</comment>
<dbReference type="Pfam" id="PF06945">
    <property type="entry name" value="DUF1289"/>
    <property type="match status" value="1"/>
</dbReference>
<protein>
    <recommendedName>
        <fullName evidence="4">DUF1289 domain-containing protein</fullName>
    </recommendedName>
</protein>
<feature type="region of interest" description="Disordered" evidence="1">
    <location>
        <begin position="26"/>
        <end position="75"/>
    </location>
</feature>